<protein>
    <submittedName>
        <fullName evidence="2">Uncharacterized protein</fullName>
    </submittedName>
</protein>
<keyword evidence="1" id="KW-1133">Transmembrane helix</keyword>
<organism evidence="2 3">
    <name type="scientific">Chryseobacterium elymi</name>
    <dbReference type="NCBI Taxonomy" id="395936"/>
    <lineage>
        <taxon>Bacteria</taxon>
        <taxon>Pseudomonadati</taxon>
        <taxon>Bacteroidota</taxon>
        <taxon>Flavobacteriia</taxon>
        <taxon>Flavobacteriales</taxon>
        <taxon>Weeksellaceae</taxon>
        <taxon>Chryseobacterium group</taxon>
        <taxon>Chryseobacterium</taxon>
    </lineage>
</organism>
<dbReference type="RefSeq" id="WP_116013585.1">
    <property type="nucleotide sequence ID" value="NZ_QNUH01000019.1"/>
</dbReference>
<reference evidence="2 3" key="1">
    <citation type="journal article" date="2010" name="Syst. Appl. Microbiol.">
        <title>Four new species of Chryseobacterium from the rhizosphere of coastal sand dune plants, Chryseobacterium elymi sp. nov., Chryseobacterium hagamense sp. nov., Chryseobacterium lathyri sp. nov. and Chryseobacterium rhizosphaerae sp. nov.</title>
        <authorList>
            <person name="Cho S.H."/>
            <person name="Lee K.S."/>
            <person name="Shin D.S."/>
            <person name="Han J.H."/>
            <person name="Park K.S."/>
            <person name="Lee C.H."/>
            <person name="Park K.H."/>
            <person name="Kim S.B."/>
        </authorList>
    </citation>
    <scope>NUCLEOTIDE SEQUENCE [LARGE SCALE GENOMIC DNA]</scope>
    <source>
        <strain evidence="2 3">KCTC 22547</strain>
    </source>
</reference>
<keyword evidence="3" id="KW-1185">Reference proteome</keyword>
<evidence type="ECO:0000256" key="1">
    <source>
        <dbReference type="SAM" id="Phobius"/>
    </source>
</evidence>
<feature type="transmembrane region" description="Helical" evidence="1">
    <location>
        <begin position="6"/>
        <end position="25"/>
    </location>
</feature>
<evidence type="ECO:0000313" key="2">
    <source>
        <dbReference type="EMBL" id="REC74624.1"/>
    </source>
</evidence>
<keyword evidence="1" id="KW-0812">Transmembrane</keyword>
<gene>
    <name evidence="2" type="ORF">DRF60_17220</name>
</gene>
<dbReference type="EMBL" id="QNUH01000019">
    <property type="protein sequence ID" value="REC74624.1"/>
    <property type="molecule type" value="Genomic_DNA"/>
</dbReference>
<name>A0A3D9D9F9_9FLAO</name>
<accession>A0A3D9D9F9</accession>
<dbReference type="Proteomes" id="UP000257030">
    <property type="component" value="Unassembled WGS sequence"/>
</dbReference>
<comment type="caution">
    <text evidence="2">The sequence shown here is derived from an EMBL/GenBank/DDBJ whole genome shotgun (WGS) entry which is preliminary data.</text>
</comment>
<evidence type="ECO:0000313" key="3">
    <source>
        <dbReference type="Proteomes" id="UP000257030"/>
    </source>
</evidence>
<sequence>MRKAAIVIISILLTIIVSFTIYWNLPIDITRSADIKYGNSLIQNIEIYKNTYHHLPENNDWETLEKLGFKKEDLGAQPDYRQNGNGSYELVYFDEFDGPFLIWNSNEKKWSIDFPKIQK</sequence>
<dbReference type="AlphaFoldDB" id="A0A3D9D9F9"/>
<dbReference type="OrthoDB" id="1260332at2"/>
<keyword evidence="1" id="KW-0472">Membrane</keyword>
<proteinExistence type="predicted"/>